<dbReference type="SUPFAM" id="SSF51735">
    <property type="entry name" value="NAD(P)-binding Rossmann-fold domains"/>
    <property type="match status" value="1"/>
</dbReference>
<evidence type="ECO:0008006" key="6">
    <source>
        <dbReference type="Google" id="ProtNLM"/>
    </source>
</evidence>
<dbReference type="PRINTS" id="PR00081">
    <property type="entry name" value="GDHRDH"/>
</dbReference>
<comment type="caution">
    <text evidence="4">The sequence shown here is derived from an EMBL/GenBank/DDBJ whole genome shotgun (WGS) entry which is preliminary data.</text>
</comment>
<name>A0A3M6ZVZ1_HORWE</name>
<dbReference type="InterPro" id="IPR036291">
    <property type="entry name" value="NAD(P)-bd_dom_sf"/>
</dbReference>
<evidence type="ECO:0000313" key="5">
    <source>
        <dbReference type="Proteomes" id="UP000271337"/>
    </source>
</evidence>
<dbReference type="PANTHER" id="PTHR24320:SF282">
    <property type="entry name" value="WW DOMAIN-CONTAINING OXIDOREDUCTASE"/>
    <property type="match status" value="1"/>
</dbReference>
<organism evidence="4 5">
    <name type="scientific">Hortaea werneckii</name>
    <name type="common">Black yeast</name>
    <name type="synonym">Cladosporium werneckii</name>
    <dbReference type="NCBI Taxonomy" id="91943"/>
    <lineage>
        <taxon>Eukaryota</taxon>
        <taxon>Fungi</taxon>
        <taxon>Dikarya</taxon>
        <taxon>Ascomycota</taxon>
        <taxon>Pezizomycotina</taxon>
        <taxon>Dothideomycetes</taxon>
        <taxon>Dothideomycetidae</taxon>
        <taxon>Mycosphaerellales</taxon>
        <taxon>Teratosphaeriaceae</taxon>
        <taxon>Hortaea</taxon>
    </lineage>
</organism>
<comment type="similarity">
    <text evidence="1">Belongs to the short-chain dehydrogenases/reductases (SDR) family.</text>
</comment>
<evidence type="ECO:0000256" key="2">
    <source>
        <dbReference type="ARBA" id="ARBA00022857"/>
    </source>
</evidence>
<dbReference type="Gene3D" id="3.40.50.720">
    <property type="entry name" value="NAD(P)-binding Rossmann-like Domain"/>
    <property type="match status" value="1"/>
</dbReference>
<sequence length="308" mass="33744">MNFIWFDAAICETTMYYRSRKTFEPARDIPDLSGKVVVVTGGNAGLGAETIKRLAAHNPRRFYLCARSSAQAKSFIEQMKAELPSAVIEAVDFDLSSLASAKSAAASILRSTDRVDLLFLNAGVAGTAPVLTQDGYEWHFGVNHLAHAQFVQVLMPLLVQTARGGDRDSDAAKAFAPKQGLVLDEVRGDMAGLGGMARYGHSKLANVLFAKKLAQMYPCIRSIAVHSGLRTRAKPMEPGVLTVEEGAKTQLWAATASKAQSGKFYFPIRKEGDGGKHRNDLKMNDNLWRWTEKKLAQNRGRGWTEGRL</sequence>
<keyword evidence="3" id="KW-0560">Oxidoreductase</keyword>
<dbReference type="AlphaFoldDB" id="A0A3M6ZVZ1"/>
<dbReference type="GO" id="GO:0016491">
    <property type="term" value="F:oxidoreductase activity"/>
    <property type="evidence" value="ECO:0007669"/>
    <property type="project" value="UniProtKB-KW"/>
</dbReference>
<evidence type="ECO:0000256" key="3">
    <source>
        <dbReference type="ARBA" id="ARBA00023002"/>
    </source>
</evidence>
<dbReference type="InterPro" id="IPR002347">
    <property type="entry name" value="SDR_fam"/>
</dbReference>
<dbReference type="PANTHER" id="PTHR24320">
    <property type="entry name" value="RETINOL DEHYDROGENASE"/>
    <property type="match status" value="1"/>
</dbReference>
<reference evidence="4 5" key="1">
    <citation type="journal article" date="2018" name="BMC Genomics">
        <title>Genomic evidence for intraspecific hybridization in a clonal and extremely halotolerant yeast.</title>
        <authorList>
            <person name="Gostincar C."/>
            <person name="Stajich J.E."/>
            <person name="Zupancic J."/>
            <person name="Zalar P."/>
            <person name="Gunde-Cimerman N."/>
        </authorList>
    </citation>
    <scope>NUCLEOTIDE SEQUENCE [LARGE SCALE GENOMIC DNA]</scope>
    <source>
        <strain evidence="4 5">EXF-6669</strain>
    </source>
</reference>
<dbReference type="OrthoDB" id="191139at2759"/>
<proteinExistence type="inferred from homology"/>
<dbReference type="Pfam" id="PF00106">
    <property type="entry name" value="adh_short"/>
    <property type="match status" value="1"/>
</dbReference>
<evidence type="ECO:0000313" key="4">
    <source>
        <dbReference type="EMBL" id="RMY19421.1"/>
    </source>
</evidence>
<gene>
    <name evidence="4" type="ORF">D0867_04692</name>
</gene>
<dbReference type="EMBL" id="QWIL01000394">
    <property type="protein sequence ID" value="RMY19421.1"/>
    <property type="molecule type" value="Genomic_DNA"/>
</dbReference>
<accession>A0A3M6ZVZ1</accession>
<dbReference type="Proteomes" id="UP000271337">
    <property type="component" value="Unassembled WGS sequence"/>
</dbReference>
<keyword evidence="2" id="KW-0521">NADP</keyword>
<evidence type="ECO:0000256" key="1">
    <source>
        <dbReference type="ARBA" id="ARBA00006484"/>
    </source>
</evidence>
<protein>
    <recommendedName>
        <fullName evidence="6">Oxidoreductase</fullName>
    </recommendedName>
</protein>